<sequence length="399" mass="44226">MAGLNLRRFAKLWNVEVDAGRELTEHPETPSASWQIEMRSGDARVSVVYEILRWDDLVARDFAVPLAHKFLQGFGTLWLVVTSGLLWRLWRTAPWYAGAWLYPIAVFIGAGALGAAGGSLVEAGAVELEFEEISVLLGVATWALSWLGLLHLLRRSGGFVVHLMDDGRSQLRYARQKEADLHDRVGAFADRIRAVVQEGAADEVLVVGHSSGSFLAIDAVSRAYEAEPGFSHTAPSFALLTVGATELMVALHPAAGWFRERIRRLAVEPALFWAEVVGPWDALNFPRRDPVSELGLQTPPDRPNPVFRRAFLTKMLKPATIKSLRRGIKVFRLHFQFIMANEVQGPYDYFGLVCGPHFARTQFARTAIGGATRMSPHLQALGDDRGPVLERRPTQDATL</sequence>
<evidence type="ECO:0000256" key="2">
    <source>
        <dbReference type="SAM" id="Phobius"/>
    </source>
</evidence>
<feature type="transmembrane region" description="Helical" evidence="2">
    <location>
        <begin position="70"/>
        <end position="87"/>
    </location>
</feature>
<feature type="compositionally biased region" description="Basic and acidic residues" evidence="1">
    <location>
        <begin position="382"/>
        <end position="399"/>
    </location>
</feature>
<feature type="transmembrane region" description="Helical" evidence="2">
    <location>
        <begin position="133"/>
        <end position="153"/>
    </location>
</feature>
<organism evidence="3 4">
    <name type="scientific">Hansschlegelia plantiphila</name>
    <dbReference type="NCBI Taxonomy" id="374655"/>
    <lineage>
        <taxon>Bacteria</taxon>
        <taxon>Pseudomonadati</taxon>
        <taxon>Pseudomonadota</taxon>
        <taxon>Alphaproteobacteria</taxon>
        <taxon>Hyphomicrobiales</taxon>
        <taxon>Methylopilaceae</taxon>
        <taxon>Hansschlegelia</taxon>
    </lineage>
</organism>
<proteinExistence type="predicted"/>
<dbReference type="InterPro" id="IPR029058">
    <property type="entry name" value="AB_hydrolase_fold"/>
</dbReference>
<dbReference type="SUPFAM" id="SSF53474">
    <property type="entry name" value="alpha/beta-Hydrolases"/>
    <property type="match status" value="1"/>
</dbReference>
<keyword evidence="2" id="KW-1133">Transmembrane helix</keyword>
<dbReference type="AlphaFoldDB" id="A0A9W6J458"/>
<protein>
    <recommendedName>
        <fullName evidence="5">Alpha/beta hydrolase</fullName>
    </recommendedName>
</protein>
<comment type="caution">
    <text evidence="3">The sequence shown here is derived from an EMBL/GenBank/DDBJ whole genome shotgun (WGS) entry which is preliminary data.</text>
</comment>
<reference evidence="3" key="2">
    <citation type="submission" date="2023-01" db="EMBL/GenBank/DDBJ databases">
        <authorList>
            <person name="Sun Q."/>
            <person name="Evtushenko L."/>
        </authorList>
    </citation>
    <scope>NUCLEOTIDE SEQUENCE</scope>
    <source>
        <strain evidence="3">VKM B-2347</strain>
    </source>
</reference>
<name>A0A9W6J458_9HYPH</name>
<keyword evidence="4" id="KW-1185">Reference proteome</keyword>
<dbReference type="Proteomes" id="UP001143372">
    <property type="component" value="Unassembled WGS sequence"/>
</dbReference>
<dbReference type="Gene3D" id="3.40.50.1820">
    <property type="entry name" value="alpha/beta hydrolase"/>
    <property type="match status" value="1"/>
</dbReference>
<evidence type="ECO:0000256" key="1">
    <source>
        <dbReference type="SAM" id="MobiDB-lite"/>
    </source>
</evidence>
<evidence type="ECO:0000313" key="4">
    <source>
        <dbReference type="Proteomes" id="UP001143372"/>
    </source>
</evidence>
<feature type="region of interest" description="Disordered" evidence="1">
    <location>
        <begin position="377"/>
        <end position="399"/>
    </location>
</feature>
<evidence type="ECO:0000313" key="3">
    <source>
        <dbReference type="EMBL" id="GLK69456.1"/>
    </source>
</evidence>
<accession>A0A9W6J458</accession>
<gene>
    <name evidence="3" type="ORF">GCM10008179_30940</name>
</gene>
<feature type="transmembrane region" description="Helical" evidence="2">
    <location>
        <begin position="99"/>
        <end position="121"/>
    </location>
</feature>
<reference evidence="3" key="1">
    <citation type="journal article" date="2014" name="Int. J. Syst. Evol. Microbiol.">
        <title>Complete genome sequence of Corynebacterium casei LMG S-19264T (=DSM 44701T), isolated from a smear-ripened cheese.</title>
        <authorList>
            <consortium name="US DOE Joint Genome Institute (JGI-PGF)"/>
            <person name="Walter F."/>
            <person name="Albersmeier A."/>
            <person name="Kalinowski J."/>
            <person name="Ruckert C."/>
        </authorList>
    </citation>
    <scope>NUCLEOTIDE SEQUENCE</scope>
    <source>
        <strain evidence="3">VKM B-2347</strain>
    </source>
</reference>
<keyword evidence="2" id="KW-0812">Transmembrane</keyword>
<dbReference type="EMBL" id="BSFI01000022">
    <property type="protein sequence ID" value="GLK69456.1"/>
    <property type="molecule type" value="Genomic_DNA"/>
</dbReference>
<evidence type="ECO:0008006" key="5">
    <source>
        <dbReference type="Google" id="ProtNLM"/>
    </source>
</evidence>
<keyword evidence="2" id="KW-0472">Membrane</keyword>